<dbReference type="InterPro" id="IPR036565">
    <property type="entry name" value="Mur-like_cat_sf"/>
</dbReference>
<dbReference type="PANTHER" id="PTHR11136:SF0">
    <property type="entry name" value="DIHYDROFOLATE SYNTHETASE-RELATED"/>
    <property type="match status" value="1"/>
</dbReference>
<evidence type="ECO:0000256" key="20">
    <source>
        <dbReference type="ARBA" id="ARBA00049035"/>
    </source>
</evidence>
<dbReference type="GO" id="GO:0046656">
    <property type="term" value="P:folic acid biosynthetic process"/>
    <property type="evidence" value="ECO:0007669"/>
    <property type="project" value="UniProtKB-KW"/>
</dbReference>
<dbReference type="GO" id="GO:0046872">
    <property type="term" value="F:metal ion binding"/>
    <property type="evidence" value="ECO:0007669"/>
    <property type="project" value="UniProtKB-KW"/>
</dbReference>
<evidence type="ECO:0000256" key="10">
    <source>
        <dbReference type="ARBA" id="ARBA00022723"/>
    </source>
</evidence>
<keyword evidence="13" id="KW-0460">Magnesium</keyword>
<dbReference type="SUPFAM" id="SSF53244">
    <property type="entry name" value="MurD-like peptide ligases, peptide-binding domain"/>
    <property type="match status" value="1"/>
</dbReference>
<feature type="domain" description="Mur ligase C-terminal" evidence="23">
    <location>
        <begin position="302"/>
        <end position="418"/>
    </location>
</feature>
<evidence type="ECO:0000259" key="23">
    <source>
        <dbReference type="Pfam" id="PF02875"/>
    </source>
</evidence>
<feature type="domain" description="Mur ligase central" evidence="24">
    <location>
        <begin position="54"/>
        <end position="270"/>
    </location>
</feature>
<dbReference type="SUPFAM" id="SSF53623">
    <property type="entry name" value="MurD-like peptide ligases, catalytic domain"/>
    <property type="match status" value="1"/>
</dbReference>
<evidence type="ECO:0000256" key="9">
    <source>
        <dbReference type="ARBA" id="ARBA00022598"/>
    </source>
</evidence>
<evidence type="ECO:0000313" key="25">
    <source>
        <dbReference type="EMBL" id="SNS94670.1"/>
    </source>
</evidence>
<evidence type="ECO:0000256" key="19">
    <source>
        <dbReference type="ARBA" id="ARBA00047808"/>
    </source>
</evidence>
<evidence type="ECO:0000256" key="8">
    <source>
        <dbReference type="ARBA" id="ARBA00019357"/>
    </source>
</evidence>
<sequence>MTATDDAPVTGSDALLARLSGLHSTEIDLSLDRTWRLLAALGNPQDALPPTIHIAGTNGKGSTLAMLRAGLEGAGLRVHAYTSPHLVRFHERIYLAGADISEPTLSALLARTLDANGDAPVTFFEATTCAAFAAFAEIPADALLLEVGMGGRMDTTNVIAEPRLTVITPVAMDHQAFLGDTLEAIAGEKAGILKRGVPCVVGRQEEAALEVIEARAARLGVPLLAQGQHWHTWEERGRLVYQDETGLLDLPLPALAGPHQIDNAGIVIAALRALGHDEAACEAAMTGARWPARMQRLRRGPLVEAAPDAEIWLDGGHNAHATRAVAATLDTLPKRPTRLIFALLANRDPEAVLAPLAGRADGLIAVPIPGESAAADPQVLADAARRLGIPAEVATDVATALASIRAETPAARVVICGSLYLAGTVLRDNG</sequence>
<evidence type="ECO:0000256" key="6">
    <source>
        <dbReference type="ARBA" id="ARBA00013023"/>
    </source>
</evidence>
<evidence type="ECO:0000256" key="18">
    <source>
        <dbReference type="ARBA" id="ARBA00047493"/>
    </source>
</evidence>
<comment type="cofactor">
    <cofactor evidence="1">
        <name>Mg(2+)</name>
        <dbReference type="ChEBI" id="CHEBI:18420"/>
    </cofactor>
</comment>
<evidence type="ECO:0000256" key="4">
    <source>
        <dbReference type="ARBA" id="ARBA00005150"/>
    </source>
</evidence>
<evidence type="ECO:0000256" key="2">
    <source>
        <dbReference type="ARBA" id="ARBA00002714"/>
    </source>
</evidence>
<dbReference type="GO" id="GO:0005524">
    <property type="term" value="F:ATP binding"/>
    <property type="evidence" value="ECO:0007669"/>
    <property type="project" value="UniProtKB-KW"/>
</dbReference>
<dbReference type="RefSeq" id="WP_245837954.1">
    <property type="nucleotide sequence ID" value="NZ_FZOY01000004.1"/>
</dbReference>
<dbReference type="Gene3D" id="3.40.1190.10">
    <property type="entry name" value="Mur-like, catalytic domain"/>
    <property type="match status" value="1"/>
</dbReference>
<evidence type="ECO:0000256" key="22">
    <source>
        <dbReference type="PIRNR" id="PIRNR001563"/>
    </source>
</evidence>
<dbReference type="InterPro" id="IPR004101">
    <property type="entry name" value="Mur_ligase_C"/>
</dbReference>
<dbReference type="EC" id="6.3.2.12" evidence="6"/>
<dbReference type="Pfam" id="PF08245">
    <property type="entry name" value="Mur_ligase_M"/>
    <property type="match status" value="1"/>
</dbReference>
<comment type="pathway">
    <text evidence="4">Cofactor biosynthesis; tetrahydrofolylpolyglutamate biosynthesis.</text>
</comment>
<dbReference type="PROSITE" id="PS01012">
    <property type="entry name" value="FOLYLPOLYGLU_SYNT_2"/>
    <property type="match status" value="1"/>
</dbReference>
<keyword evidence="14" id="KW-0289">Folate biosynthesis</keyword>
<evidence type="ECO:0000256" key="11">
    <source>
        <dbReference type="ARBA" id="ARBA00022741"/>
    </source>
</evidence>
<protein>
    <recommendedName>
        <fullName evidence="8">Dihydrofolate synthase/folylpolyglutamate synthase</fullName>
        <ecNumber evidence="6">6.3.2.12</ecNumber>
        <ecNumber evidence="7">6.3.2.17</ecNumber>
    </recommendedName>
    <alternativeName>
        <fullName evidence="17">Folylpoly-gamma-glutamate synthetase-dihydrofolate synthetase</fullName>
    </alternativeName>
    <alternativeName>
        <fullName evidence="15">Folylpolyglutamate synthetase</fullName>
    </alternativeName>
    <alternativeName>
        <fullName evidence="16">Tetrahydrofolylpolyglutamate synthase</fullName>
    </alternativeName>
</protein>
<dbReference type="InterPro" id="IPR001645">
    <property type="entry name" value="Folylpolyglutamate_synth"/>
</dbReference>
<evidence type="ECO:0000256" key="3">
    <source>
        <dbReference type="ARBA" id="ARBA00004799"/>
    </source>
</evidence>
<keyword evidence="9 22" id="KW-0436">Ligase</keyword>
<evidence type="ECO:0000256" key="7">
    <source>
        <dbReference type="ARBA" id="ARBA00013025"/>
    </source>
</evidence>
<evidence type="ECO:0000256" key="15">
    <source>
        <dbReference type="ARBA" id="ARBA00030048"/>
    </source>
</evidence>
<evidence type="ECO:0000256" key="21">
    <source>
        <dbReference type="ARBA" id="ARBA00049161"/>
    </source>
</evidence>
<evidence type="ECO:0000256" key="1">
    <source>
        <dbReference type="ARBA" id="ARBA00001946"/>
    </source>
</evidence>
<dbReference type="GO" id="GO:0046654">
    <property type="term" value="P:tetrahydrofolate biosynthetic process"/>
    <property type="evidence" value="ECO:0007669"/>
    <property type="project" value="UniProtKB-UniPathway"/>
</dbReference>
<evidence type="ECO:0000256" key="17">
    <source>
        <dbReference type="ARBA" id="ARBA00032510"/>
    </source>
</evidence>
<evidence type="ECO:0000256" key="13">
    <source>
        <dbReference type="ARBA" id="ARBA00022842"/>
    </source>
</evidence>
<reference evidence="25 26" key="1">
    <citation type="submission" date="2017-06" db="EMBL/GenBank/DDBJ databases">
        <authorList>
            <person name="Kim H.J."/>
            <person name="Triplett B.A."/>
        </authorList>
    </citation>
    <scope>NUCLEOTIDE SEQUENCE [LARGE SCALE GENOMIC DNA]</scope>
    <source>
        <strain evidence="25 26">DSM 29339</strain>
    </source>
</reference>
<comment type="catalytic activity">
    <reaction evidence="19">
        <text>10-formyltetrahydrofolyl-(gamma-L-Glu)(n) + L-glutamate + ATP = 10-formyltetrahydrofolyl-(gamma-L-Glu)(n+1) + ADP + phosphate + H(+)</text>
        <dbReference type="Rhea" id="RHEA:51904"/>
        <dbReference type="Rhea" id="RHEA-COMP:13088"/>
        <dbReference type="Rhea" id="RHEA-COMP:14300"/>
        <dbReference type="ChEBI" id="CHEBI:15378"/>
        <dbReference type="ChEBI" id="CHEBI:29985"/>
        <dbReference type="ChEBI" id="CHEBI:30616"/>
        <dbReference type="ChEBI" id="CHEBI:43474"/>
        <dbReference type="ChEBI" id="CHEBI:134413"/>
        <dbReference type="ChEBI" id="CHEBI:456216"/>
        <dbReference type="EC" id="6.3.2.17"/>
    </reaction>
</comment>
<dbReference type="PANTHER" id="PTHR11136">
    <property type="entry name" value="FOLYLPOLYGLUTAMATE SYNTHASE-RELATED"/>
    <property type="match status" value="1"/>
</dbReference>
<accession>A0A239ILX4</accession>
<dbReference type="NCBIfam" id="TIGR01499">
    <property type="entry name" value="folC"/>
    <property type="match status" value="1"/>
</dbReference>
<organism evidence="25 26">
    <name type="scientific">Tropicimonas sediminicola</name>
    <dbReference type="NCBI Taxonomy" id="1031541"/>
    <lineage>
        <taxon>Bacteria</taxon>
        <taxon>Pseudomonadati</taxon>
        <taxon>Pseudomonadota</taxon>
        <taxon>Alphaproteobacteria</taxon>
        <taxon>Rhodobacterales</taxon>
        <taxon>Roseobacteraceae</taxon>
        <taxon>Tropicimonas</taxon>
    </lineage>
</organism>
<keyword evidence="10" id="KW-0479">Metal-binding</keyword>
<comment type="catalytic activity">
    <reaction evidence="20">
        <text>(6R)-5,10-methylenetetrahydrofolyl-(gamma-L-Glu)(n) + L-glutamate + ATP = (6R)-5,10-methylenetetrahydrofolyl-(gamma-L-Glu)(n+1) + ADP + phosphate + H(+)</text>
        <dbReference type="Rhea" id="RHEA:51912"/>
        <dbReference type="Rhea" id="RHEA-COMP:13257"/>
        <dbReference type="Rhea" id="RHEA-COMP:13258"/>
        <dbReference type="ChEBI" id="CHEBI:15378"/>
        <dbReference type="ChEBI" id="CHEBI:29985"/>
        <dbReference type="ChEBI" id="CHEBI:30616"/>
        <dbReference type="ChEBI" id="CHEBI:43474"/>
        <dbReference type="ChEBI" id="CHEBI:136572"/>
        <dbReference type="ChEBI" id="CHEBI:456216"/>
        <dbReference type="EC" id="6.3.2.17"/>
    </reaction>
</comment>
<evidence type="ECO:0000256" key="14">
    <source>
        <dbReference type="ARBA" id="ARBA00022909"/>
    </source>
</evidence>
<comment type="similarity">
    <text evidence="5 22">Belongs to the folylpolyglutamate synthase family.</text>
</comment>
<dbReference type="Pfam" id="PF02875">
    <property type="entry name" value="Mur_ligase_C"/>
    <property type="match status" value="1"/>
</dbReference>
<name>A0A239ILX4_9RHOB</name>
<dbReference type="EC" id="6.3.2.17" evidence="7"/>
<dbReference type="GO" id="GO:0004326">
    <property type="term" value="F:tetrahydrofolylpolyglutamate synthase activity"/>
    <property type="evidence" value="ECO:0007669"/>
    <property type="project" value="UniProtKB-EC"/>
</dbReference>
<dbReference type="InterPro" id="IPR013221">
    <property type="entry name" value="Mur_ligase_cen"/>
</dbReference>
<evidence type="ECO:0000259" key="24">
    <source>
        <dbReference type="Pfam" id="PF08245"/>
    </source>
</evidence>
<dbReference type="GO" id="GO:0008841">
    <property type="term" value="F:dihydrofolate synthase activity"/>
    <property type="evidence" value="ECO:0007669"/>
    <property type="project" value="UniProtKB-EC"/>
</dbReference>
<evidence type="ECO:0000256" key="12">
    <source>
        <dbReference type="ARBA" id="ARBA00022840"/>
    </source>
</evidence>
<dbReference type="InterPro" id="IPR036615">
    <property type="entry name" value="Mur_ligase_C_dom_sf"/>
</dbReference>
<dbReference type="FunFam" id="3.40.1190.10:FF:000011">
    <property type="entry name" value="Folylpolyglutamate synthase/dihydrofolate synthase"/>
    <property type="match status" value="1"/>
</dbReference>
<comment type="catalytic activity">
    <reaction evidence="18">
        <text>(6S)-5,6,7,8-tetrahydrofolyl-(gamma-L-Glu)(n) + L-glutamate + ATP = (6S)-5,6,7,8-tetrahydrofolyl-(gamma-L-Glu)(n+1) + ADP + phosphate + H(+)</text>
        <dbReference type="Rhea" id="RHEA:10580"/>
        <dbReference type="Rhea" id="RHEA-COMP:14738"/>
        <dbReference type="Rhea" id="RHEA-COMP:14740"/>
        <dbReference type="ChEBI" id="CHEBI:15378"/>
        <dbReference type="ChEBI" id="CHEBI:29985"/>
        <dbReference type="ChEBI" id="CHEBI:30616"/>
        <dbReference type="ChEBI" id="CHEBI:43474"/>
        <dbReference type="ChEBI" id="CHEBI:141005"/>
        <dbReference type="ChEBI" id="CHEBI:456216"/>
        <dbReference type="EC" id="6.3.2.17"/>
    </reaction>
</comment>
<dbReference type="PIRSF" id="PIRSF001563">
    <property type="entry name" value="Folylpolyglu_synth"/>
    <property type="match status" value="1"/>
</dbReference>
<dbReference type="GO" id="GO:0005737">
    <property type="term" value="C:cytoplasm"/>
    <property type="evidence" value="ECO:0007669"/>
    <property type="project" value="TreeGrafter"/>
</dbReference>
<dbReference type="EMBL" id="FZOY01000004">
    <property type="protein sequence ID" value="SNS94670.1"/>
    <property type="molecule type" value="Genomic_DNA"/>
</dbReference>
<comment type="pathway">
    <text evidence="3">Cofactor biosynthesis; tetrahydrofolate biosynthesis; 7,8-dihydrofolate from 2-amino-4-hydroxy-6-hydroxymethyl-7,8-dihydropteridine diphosphate and 4-aminobenzoate: step 2/2.</text>
</comment>
<evidence type="ECO:0000256" key="16">
    <source>
        <dbReference type="ARBA" id="ARBA00030592"/>
    </source>
</evidence>
<evidence type="ECO:0000313" key="26">
    <source>
        <dbReference type="Proteomes" id="UP000198426"/>
    </source>
</evidence>
<proteinExistence type="inferred from homology"/>
<keyword evidence="26" id="KW-1185">Reference proteome</keyword>
<dbReference type="UniPathway" id="UPA00077">
    <property type="reaction ID" value="UER00157"/>
</dbReference>
<dbReference type="InterPro" id="IPR018109">
    <property type="entry name" value="Folylpolyglutamate_synth_CS"/>
</dbReference>
<comment type="catalytic activity">
    <reaction evidence="21">
        <text>7,8-dihydropteroate + L-glutamate + ATP = 7,8-dihydrofolate + ADP + phosphate + H(+)</text>
        <dbReference type="Rhea" id="RHEA:23584"/>
        <dbReference type="ChEBI" id="CHEBI:15378"/>
        <dbReference type="ChEBI" id="CHEBI:17839"/>
        <dbReference type="ChEBI" id="CHEBI:29985"/>
        <dbReference type="ChEBI" id="CHEBI:30616"/>
        <dbReference type="ChEBI" id="CHEBI:43474"/>
        <dbReference type="ChEBI" id="CHEBI:57451"/>
        <dbReference type="ChEBI" id="CHEBI:456216"/>
        <dbReference type="EC" id="6.3.2.12"/>
    </reaction>
</comment>
<dbReference type="AlphaFoldDB" id="A0A239ILX4"/>
<dbReference type="Gene3D" id="3.90.190.20">
    <property type="entry name" value="Mur ligase, C-terminal domain"/>
    <property type="match status" value="1"/>
</dbReference>
<dbReference type="Proteomes" id="UP000198426">
    <property type="component" value="Unassembled WGS sequence"/>
</dbReference>
<comment type="function">
    <text evidence="2">Functions in two distinct reactions of the de novo folate biosynthetic pathway. Catalyzes the addition of a glutamate residue to dihydropteroate (7,8-dihydropteroate or H2Pte) to form dihydrofolate (7,8-dihydrofolate monoglutamate or H2Pte-Glu). Also catalyzes successive additions of L-glutamate to tetrahydrofolate or 10-formyltetrahydrofolate or 5,10-methylenetetrahydrofolate, leading to folylpolyglutamate derivatives.</text>
</comment>
<keyword evidence="11 22" id="KW-0547">Nucleotide-binding</keyword>
<evidence type="ECO:0000256" key="5">
    <source>
        <dbReference type="ARBA" id="ARBA00008276"/>
    </source>
</evidence>
<keyword evidence="12 22" id="KW-0067">ATP-binding</keyword>
<gene>
    <name evidence="25" type="ORF">SAMN05421757_104458</name>
</gene>